<organism evidence="1 2">
    <name type="scientific">Pisolithus microcarpus 441</name>
    <dbReference type="NCBI Taxonomy" id="765257"/>
    <lineage>
        <taxon>Eukaryota</taxon>
        <taxon>Fungi</taxon>
        <taxon>Dikarya</taxon>
        <taxon>Basidiomycota</taxon>
        <taxon>Agaricomycotina</taxon>
        <taxon>Agaricomycetes</taxon>
        <taxon>Agaricomycetidae</taxon>
        <taxon>Boletales</taxon>
        <taxon>Sclerodermatineae</taxon>
        <taxon>Pisolithaceae</taxon>
        <taxon>Pisolithus</taxon>
    </lineage>
</organism>
<dbReference type="Proteomes" id="UP000054018">
    <property type="component" value="Unassembled WGS sequence"/>
</dbReference>
<dbReference type="AlphaFoldDB" id="A0A0C9YTG9"/>
<gene>
    <name evidence="1" type="ORF">PISMIDRAFT_35964</name>
</gene>
<dbReference type="STRING" id="765257.A0A0C9YTG9"/>
<protein>
    <submittedName>
        <fullName evidence="1">Uncharacterized protein</fullName>
    </submittedName>
</protein>
<dbReference type="OrthoDB" id="2685026at2759"/>
<feature type="non-terminal residue" evidence="1">
    <location>
        <position position="1"/>
    </location>
</feature>
<reference evidence="2" key="2">
    <citation type="submission" date="2015-01" db="EMBL/GenBank/DDBJ databases">
        <title>Evolutionary Origins and Diversification of the Mycorrhizal Mutualists.</title>
        <authorList>
            <consortium name="DOE Joint Genome Institute"/>
            <consortium name="Mycorrhizal Genomics Consortium"/>
            <person name="Kohler A."/>
            <person name="Kuo A."/>
            <person name="Nagy L.G."/>
            <person name="Floudas D."/>
            <person name="Copeland A."/>
            <person name="Barry K.W."/>
            <person name="Cichocki N."/>
            <person name="Veneault-Fourrey C."/>
            <person name="LaButti K."/>
            <person name="Lindquist E.A."/>
            <person name="Lipzen A."/>
            <person name="Lundell T."/>
            <person name="Morin E."/>
            <person name="Murat C."/>
            <person name="Riley R."/>
            <person name="Ohm R."/>
            <person name="Sun H."/>
            <person name="Tunlid A."/>
            <person name="Henrissat B."/>
            <person name="Grigoriev I.V."/>
            <person name="Hibbett D.S."/>
            <person name="Martin F."/>
        </authorList>
    </citation>
    <scope>NUCLEOTIDE SEQUENCE [LARGE SCALE GENOMIC DNA]</scope>
    <source>
        <strain evidence="2">441</strain>
    </source>
</reference>
<name>A0A0C9YTG9_9AGAM</name>
<dbReference type="EMBL" id="KN833987">
    <property type="protein sequence ID" value="KIK13572.1"/>
    <property type="molecule type" value="Genomic_DNA"/>
</dbReference>
<sequence length="102" mass="11745">EITGQPNAKMQWAHYFCNIVVHYLVSIEGWPDCIPFTNLSTISSVLLDLEMLLRKWEAGSTFWKLLNNQDYEVLCHERDAKLNSSELVKGTHQPHSDKGTKQ</sequence>
<dbReference type="HOGENOM" id="CLU_158819_1_0_1"/>
<evidence type="ECO:0000313" key="1">
    <source>
        <dbReference type="EMBL" id="KIK13572.1"/>
    </source>
</evidence>
<evidence type="ECO:0000313" key="2">
    <source>
        <dbReference type="Proteomes" id="UP000054018"/>
    </source>
</evidence>
<proteinExistence type="predicted"/>
<feature type="non-terminal residue" evidence="1">
    <location>
        <position position="102"/>
    </location>
</feature>
<keyword evidence="2" id="KW-1185">Reference proteome</keyword>
<reference evidence="1 2" key="1">
    <citation type="submission" date="2014-04" db="EMBL/GenBank/DDBJ databases">
        <authorList>
            <consortium name="DOE Joint Genome Institute"/>
            <person name="Kuo A."/>
            <person name="Kohler A."/>
            <person name="Costa M.D."/>
            <person name="Nagy L.G."/>
            <person name="Floudas D."/>
            <person name="Copeland A."/>
            <person name="Barry K.W."/>
            <person name="Cichocki N."/>
            <person name="Veneault-Fourrey C."/>
            <person name="LaButti K."/>
            <person name="Lindquist E.A."/>
            <person name="Lipzen A."/>
            <person name="Lundell T."/>
            <person name="Morin E."/>
            <person name="Murat C."/>
            <person name="Sun H."/>
            <person name="Tunlid A."/>
            <person name="Henrissat B."/>
            <person name="Grigoriev I.V."/>
            <person name="Hibbett D.S."/>
            <person name="Martin F."/>
            <person name="Nordberg H.P."/>
            <person name="Cantor M.N."/>
            <person name="Hua S.X."/>
        </authorList>
    </citation>
    <scope>NUCLEOTIDE SEQUENCE [LARGE SCALE GENOMIC DNA]</scope>
    <source>
        <strain evidence="1 2">441</strain>
    </source>
</reference>
<accession>A0A0C9YTG9</accession>